<dbReference type="Proteomes" id="UP000290289">
    <property type="component" value="Chromosome 2"/>
</dbReference>
<evidence type="ECO:0000256" key="5">
    <source>
        <dbReference type="SAM" id="Phobius"/>
    </source>
</evidence>
<dbReference type="SUPFAM" id="SSF50978">
    <property type="entry name" value="WD40 repeat-like"/>
    <property type="match status" value="1"/>
</dbReference>
<name>A0A498KFF8_MALDO</name>
<accession>A0A498KFF8</accession>
<evidence type="ECO:0000256" key="4">
    <source>
        <dbReference type="SAM" id="MobiDB-lite"/>
    </source>
</evidence>
<keyword evidence="7" id="KW-1185">Reference proteome</keyword>
<feature type="transmembrane region" description="Helical" evidence="5">
    <location>
        <begin position="46"/>
        <end position="69"/>
    </location>
</feature>
<dbReference type="AlphaFoldDB" id="A0A498KFF8"/>
<dbReference type="PROSITE" id="PS00678">
    <property type="entry name" value="WD_REPEATS_1"/>
    <property type="match status" value="1"/>
</dbReference>
<keyword evidence="5" id="KW-1133">Transmembrane helix</keyword>
<dbReference type="PANTHER" id="PTHR45282:SF2">
    <property type="entry name" value="OS03G0858400 PROTEIN"/>
    <property type="match status" value="1"/>
</dbReference>
<proteinExistence type="predicted"/>
<dbReference type="Gene3D" id="2.130.10.10">
    <property type="entry name" value="YVTN repeat-like/Quinoprotein amine dehydrogenase"/>
    <property type="match status" value="3"/>
</dbReference>
<evidence type="ECO:0000256" key="2">
    <source>
        <dbReference type="ARBA" id="ARBA00022737"/>
    </source>
</evidence>
<keyword evidence="1 3" id="KW-0853">WD repeat</keyword>
<keyword evidence="2" id="KW-0677">Repeat</keyword>
<dbReference type="Pfam" id="PF00400">
    <property type="entry name" value="WD40"/>
    <property type="match status" value="2"/>
</dbReference>
<organism evidence="6 7">
    <name type="scientific">Malus domestica</name>
    <name type="common">Apple</name>
    <name type="synonym">Pyrus malus</name>
    <dbReference type="NCBI Taxonomy" id="3750"/>
    <lineage>
        <taxon>Eukaryota</taxon>
        <taxon>Viridiplantae</taxon>
        <taxon>Streptophyta</taxon>
        <taxon>Embryophyta</taxon>
        <taxon>Tracheophyta</taxon>
        <taxon>Spermatophyta</taxon>
        <taxon>Magnoliopsida</taxon>
        <taxon>eudicotyledons</taxon>
        <taxon>Gunneridae</taxon>
        <taxon>Pentapetalae</taxon>
        <taxon>rosids</taxon>
        <taxon>fabids</taxon>
        <taxon>Rosales</taxon>
        <taxon>Rosaceae</taxon>
        <taxon>Amygdaloideae</taxon>
        <taxon>Maleae</taxon>
        <taxon>Malus</taxon>
    </lineage>
</organism>
<dbReference type="InterPro" id="IPR019775">
    <property type="entry name" value="WD40_repeat_CS"/>
</dbReference>
<sequence>LRSSHRYISIYRHLLPFYHFPRRIRSSSPYPNPQLLNPLRLPMDPLLPIAALSILIGAVIALAFFGSYFRKRSSEIQSISKPELQSDQKKHQSKPHQTKKSHARPHSHASDKDQNKKHHPLDVNTLKGHGDAVTDLCFSSDGRSLATACADGVLRVFKLDDASSKSFKFLRISLPPGAGHPVAVSFSDDGLSIVVASQSLTGSSLYMYGGVEKPKPSEEARQQPKLPLPEVKWGHHKVHDKLGILTLSGTTASYGTADGSTIVASCSEGTDIKLWHGTSGKILGHVDTNQLKNTMAAISPNGRFLAAAAFTADVKVWEIVYSKDGSVKEVTKAMQLKGHKSAVTWLCFTPNSEQMITASKDGSIRIWNINVRFHMDEDPKTLKVFPIPLDLGSAAVHYDRLSLSPDGKILAATHGSTLQWLCIETGKVLDTADKAHEGDITGISWAPKPIPMGDEKVLVLATSSVDKKVKFWVAPSVPAS</sequence>
<feature type="repeat" description="WD" evidence="3">
    <location>
        <begin position="126"/>
        <end position="167"/>
    </location>
</feature>
<dbReference type="PROSITE" id="PS50294">
    <property type="entry name" value="WD_REPEATS_REGION"/>
    <property type="match status" value="2"/>
</dbReference>
<gene>
    <name evidence="6" type="ORF">DVH24_026025</name>
</gene>
<dbReference type="EMBL" id="RDQH01000328">
    <property type="protein sequence ID" value="RXI06889.1"/>
    <property type="molecule type" value="Genomic_DNA"/>
</dbReference>
<keyword evidence="5" id="KW-0472">Membrane</keyword>
<evidence type="ECO:0000313" key="6">
    <source>
        <dbReference type="EMBL" id="RXI06889.1"/>
    </source>
</evidence>
<evidence type="ECO:0000313" key="7">
    <source>
        <dbReference type="Proteomes" id="UP000290289"/>
    </source>
</evidence>
<dbReference type="InterPro" id="IPR001680">
    <property type="entry name" value="WD40_rpt"/>
</dbReference>
<reference evidence="6 7" key="1">
    <citation type="submission" date="2018-10" db="EMBL/GenBank/DDBJ databases">
        <title>A high-quality apple genome assembly.</title>
        <authorList>
            <person name="Hu J."/>
        </authorList>
    </citation>
    <scope>NUCLEOTIDE SEQUENCE [LARGE SCALE GENOMIC DNA]</scope>
    <source>
        <strain evidence="7">cv. HFTH1</strain>
        <tissue evidence="6">Young leaf</tissue>
    </source>
</reference>
<dbReference type="PROSITE" id="PS50082">
    <property type="entry name" value="WD_REPEATS_2"/>
    <property type="match status" value="2"/>
</dbReference>
<feature type="non-terminal residue" evidence="6">
    <location>
        <position position="1"/>
    </location>
</feature>
<feature type="repeat" description="WD" evidence="3">
    <location>
        <begin position="336"/>
        <end position="370"/>
    </location>
</feature>
<feature type="region of interest" description="Disordered" evidence="4">
    <location>
        <begin position="79"/>
        <end position="125"/>
    </location>
</feature>
<dbReference type="STRING" id="3750.A0A498KFF8"/>
<comment type="caution">
    <text evidence="6">The sequence shown here is derived from an EMBL/GenBank/DDBJ whole genome shotgun (WGS) entry which is preliminary data.</text>
</comment>
<evidence type="ECO:0000256" key="1">
    <source>
        <dbReference type="ARBA" id="ARBA00022574"/>
    </source>
</evidence>
<evidence type="ECO:0000256" key="3">
    <source>
        <dbReference type="PROSITE-ProRule" id="PRU00221"/>
    </source>
</evidence>
<dbReference type="InterPro" id="IPR036322">
    <property type="entry name" value="WD40_repeat_dom_sf"/>
</dbReference>
<feature type="compositionally biased region" description="Basic residues" evidence="4">
    <location>
        <begin position="91"/>
        <end position="107"/>
    </location>
</feature>
<dbReference type="SMART" id="SM00320">
    <property type="entry name" value="WD40"/>
    <property type="match status" value="5"/>
</dbReference>
<dbReference type="InterPro" id="IPR015943">
    <property type="entry name" value="WD40/YVTN_repeat-like_dom_sf"/>
</dbReference>
<evidence type="ECO:0008006" key="8">
    <source>
        <dbReference type="Google" id="ProtNLM"/>
    </source>
</evidence>
<protein>
    <recommendedName>
        <fullName evidence="8">Anaphase-promoting complex subunit 4 WD40 domain-containing protein</fullName>
    </recommendedName>
</protein>
<dbReference type="PANTHER" id="PTHR45282">
    <property type="entry name" value="OS03G0858400 PROTEIN"/>
    <property type="match status" value="1"/>
</dbReference>
<keyword evidence="5" id="KW-0812">Transmembrane</keyword>